<dbReference type="WBParaSite" id="PTRK_0000294200.1">
    <property type="protein sequence ID" value="PTRK_0000294200.1"/>
    <property type="gene ID" value="PTRK_0000294200"/>
</dbReference>
<protein>
    <submittedName>
        <fullName evidence="2">Uncharacterized protein</fullName>
    </submittedName>
</protein>
<dbReference type="Proteomes" id="UP000038045">
    <property type="component" value="Unplaced"/>
</dbReference>
<organism evidence="1 2">
    <name type="scientific">Parastrongyloides trichosuri</name>
    <name type="common">Possum-specific nematode worm</name>
    <dbReference type="NCBI Taxonomy" id="131310"/>
    <lineage>
        <taxon>Eukaryota</taxon>
        <taxon>Metazoa</taxon>
        <taxon>Ecdysozoa</taxon>
        <taxon>Nematoda</taxon>
        <taxon>Chromadorea</taxon>
        <taxon>Rhabditida</taxon>
        <taxon>Tylenchina</taxon>
        <taxon>Panagrolaimomorpha</taxon>
        <taxon>Strongyloidoidea</taxon>
        <taxon>Strongyloididae</taxon>
        <taxon>Parastrongyloides</taxon>
    </lineage>
</organism>
<evidence type="ECO:0000313" key="2">
    <source>
        <dbReference type="WBParaSite" id="PTRK_0000294200.1"/>
    </source>
</evidence>
<keyword evidence="1" id="KW-1185">Reference proteome</keyword>
<proteinExistence type="predicted"/>
<sequence>MTEEAKACSDCSGDSDFKAHHSLMNSKTGENNLTQFSSNQRSMEKSNMNDNVNNNYLNDDFSQFPNDMFPPISLDNIQPSIKSTKIPMELIELEGFDPNGLLFDVEPKKRTKSIFAVYRKIPSIFPENNSNASANAFEAI</sequence>
<name>A0A0N4Z6Y6_PARTI</name>
<reference evidence="2" key="1">
    <citation type="submission" date="2017-02" db="UniProtKB">
        <authorList>
            <consortium name="WormBaseParasite"/>
        </authorList>
    </citation>
    <scope>IDENTIFICATION</scope>
</reference>
<dbReference type="AlphaFoldDB" id="A0A0N4Z6Y6"/>
<dbReference type="STRING" id="131310.A0A0N4Z6Y6"/>
<evidence type="ECO:0000313" key="1">
    <source>
        <dbReference type="Proteomes" id="UP000038045"/>
    </source>
</evidence>
<accession>A0A0N4Z6Y6</accession>